<dbReference type="EMBL" id="CAXAMN010008513">
    <property type="protein sequence ID" value="CAK9025445.1"/>
    <property type="molecule type" value="Genomic_DNA"/>
</dbReference>
<evidence type="ECO:0000256" key="1">
    <source>
        <dbReference type="SAM" id="Coils"/>
    </source>
</evidence>
<organism evidence="2 3">
    <name type="scientific">Durusdinium trenchii</name>
    <dbReference type="NCBI Taxonomy" id="1381693"/>
    <lineage>
        <taxon>Eukaryota</taxon>
        <taxon>Sar</taxon>
        <taxon>Alveolata</taxon>
        <taxon>Dinophyceae</taxon>
        <taxon>Suessiales</taxon>
        <taxon>Symbiodiniaceae</taxon>
        <taxon>Durusdinium</taxon>
    </lineage>
</organism>
<accession>A0ABP0KGK8</accession>
<keyword evidence="1" id="KW-0175">Coiled coil</keyword>
<feature type="non-terminal residue" evidence="2">
    <location>
        <position position="1"/>
    </location>
</feature>
<feature type="coiled-coil region" evidence="1">
    <location>
        <begin position="9"/>
        <end position="50"/>
    </location>
</feature>
<dbReference type="Proteomes" id="UP001642484">
    <property type="component" value="Unassembled WGS sequence"/>
</dbReference>
<comment type="caution">
    <text evidence="2">The sequence shown here is derived from an EMBL/GenBank/DDBJ whole genome shotgun (WGS) entry which is preliminary data.</text>
</comment>
<proteinExistence type="predicted"/>
<evidence type="ECO:0000313" key="2">
    <source>
        <dbReference type="EMBL" id="CAK9025445.1"/>
    </source>
</evidence>
<gene>
    <name evidence="2" type="ORF">CCMP2556_LOCUS16004</name>
</gene>
<evidence type="ECO:0000313" key="3">
    <source>
        <dbReference type="Proteomes" id="UP001642484"/>
    </source>
</evidence>
<sequence>EKALLQKAHRELEVQCEAKHEALQQSKAEVQALRERSEMLEAERLNLEKLKEWVEARHIPEDPPQTSLELSKALVPIPPPQPADRAMNARLFRS</sequence>
<reference evidence="2 3" key="1">
    <citation type="submission" date="2024-02" db="EMBL/GenBank/DDBJ databases">
        <authorList>
            <person name="Chen Y."/>
            <person name="Shah S."/>
            <person name="Dougan E. K."/>
            <person name="Thang M."/>
            <person name="Chan C."/>
        </authorList>
    </citation>
    <scope>NUCLEOTIDE SEQUENCE [LARGE SCALE GENOMIC DNA]</scope>
</reference>
<protein>
    <submittedName>
        <fullName evidence="2">Uncharacterized protein</fullName>
    </submittedName>
</protein>
<keyword evidence="3" id="KW-1185">Reference proteome</keyword>
<feature type="non-terminal residue" evidence="2">
    <location>
        <position position="94"/>
    </location>
</feature>
<name>A0ABP0KGK8_9DINO</name>